<keyword evidence="2" id="KW-1185">Reference proteome</keyword>
<feature type="transmembrane region" description="Helical" evidence="1">
    <location>
        <begin position="172"/>
        <end position="197"/>
    </location>
</feature>
<dbReference type="AlphaFoldDB" id="A0A0M3HVL7"/>
<keyword evidence="1" id="KW-0812">Transmembrane</keyword>
<reference evidence="3" key="1">
    <citation type="submission" date="2017-02" db="UniProtKB">
        <authorList>
            <consortium name="WormBaseParasite"/>
        </authorList>
    </citation>
    <scope>IDENTIFICATION</scope>
</reference>
<dbReference type="Proteomes" id="UP000036681">
    <property type="component" value="Unplaced"/>
</dbReference>
<feature type="transmembrane region" description="Helical" evidence="1">
    <location>
        <begin position="209"/>
        <end position="227"/>
    </location>
</feature>
<feature type="transmembrane region" description="Helical" evidence="1">
    <location>
        <begin position="93"/>
        <end position="116"/>
    </location>
</feature>
<keyword evidence="1" id="KW-0472">Membrane</keyword>
<organism evidence="2 3">
    <name type="scientific">Ascaris lumbricoides</name>
    <name type="common">Giant roundworm</name>
    <dbReference type="NCBI Taxonomy" id="6252"/>
    <lineage>
        <taxon>Eukaryota</taxon>
        <taxon>Metazoa</taxon>
        <taxon>Ecdysozoa</taxon>
        <taxon>Nematoda</taxon>
        <taxon>Chromadorea</taxon>
        <taxon>Rhabditida</taxon>
        <taxon>Spirurina</taxon>
        <taxon>Ascaridomorpha</taxon>
        <taxon>Ascaridoidea</taxon>
        <taxon>Ascarididae</taxon>
        <taxon>Ascaris</taxon>
    </lineage>
</organism>
<feature type="transmembrane region" description="Helical" evidence="1">
    <location>
        <begin position="58"/>
        <end position="81"/>
    </location>
</feature>
<evidence type="ECO:0000256" key="1">
    <source>
        <dbReference type="SAM" id="Phobius"/>
    </source>
</evidence>
<evidence type="ECO:0000313" key="3">
    <source>
        <dbReference type="WBParaSite" id="ALUE_0000702801-mRNA-1"/>
    </source>
</evidence>
<keyword evidence="1" id="KW-1133">Transmembrane helix</keyword>
<dbReference type="WBParaSite" id="ALUE_0000702801-mRNA-1">
    <property type="protein sequence ID" value="ALUE_0000702801-mRNA-1"/>
    <property type="gene ID" value="ALUE_0000702801"/>
</dbReference>
<feature type="transmembrane region" description="Helical" evidence="1">
    <location>
        <begin position="264"/>
        <end position="284"/>
    </location>
</feature>
<proteinExistence type="predicted"/>
<name>A0A0M3HVL7_ASCLU</name>
<sequence>MSSSRMASQSGLRWSLYPMLAIVALVSEFGYCFSSNQQHNGNCEFALGVCHLTLCMPLFPFLIPVISGVFALITAMHAIFLRYPNRTDFVLQCCSSFIAFILVISSAMETFCAISYEDELQGSSTSLTTGICYGFSYRTAALRDSCNDFLTLLHTSLASKTGIAPHLSSLRFAISLSITALATIHFVTCIALAFYSAVETYLPIRAHHIQLVVVLLMLPAAFLHHTYCCTYFFFWPGIVVSLYATIQSIFSWKFDCKGCIIRALNITGAAIGMALAASASFGIFCTATRLATDLFTFQWHCKWPISQYRYCYRVIDFRDPYRYWRKENVIAETAAVQIAVSIWLCICGFAQFFLSLKSSFSTDVFV</sequence>
<evidence type="ECO:0000313" key="2">
    <source>
        <dbReference type="Proteomes" id="UP000036681"/>
    </source>
</evidence>
<accession>A0A0M3HVL7</accession>
<feature type="transmembrane region" description="Helical" evidence="1">
    <location>
        <begin position="233"/>
        <end position="252"/>
    </location>
</feature>
<protein>
    <submittedName>
        <fullName evidence="3">MARVEL domain-containing protein</fullName>
    </submittedName>
</protein>
<feature type="transmembrane region" description="Helical" evidence="1">
    <location>
        <begin position="334"/>
        <end position="354"/>
    </location>
</feature>